<gene>
    <name evidence="11 15" type="primary">xerC</name>
    <name evidence="15" type="ORF">D3879_06630</name>
</gene>
<keyword evidence="5 11" id="KW-0132">Cell division</keyword>
<dbReference type="GO" id="GO:0051301">
    <property type="term" value="P:cell division"/>
    <property type="evidence" value="ECO:0007669"/>
    <property type="project" value="UniProtKB-UniRule"/>
</dbReference>
<dbReference type="InterPro" id="IPR023009">
    <property type="entry name" value="Tyrosine_recombinase_XerC/XerD"/>
</dbReference>
<feature type="region of interest" description="Disordered" evidence="12">
    <location>
        <begin position="289"/>
        <end position="346"/>
    </location>
</feature>
<dbReference type="Gene3D" id="1.10.443.10">
    <property type="entry name" value="Intergrase catalytic core"/>
    <property type="match status" value="1"/>
</dbReference>
<feature type="active site" evidence="11">
    <location>
        <position position="240"/>
    </location>
</feature>
<dbReference type="Pfam" id="PF02899">
    <property type="entry name" value="Phage_int_SAM_1"/>
    <property type="match status" value="1"/>
</dbReference>
<dbReference type="GO" id="GO:0005737">
    <property type="term" value="C:cytoplasm"/>
    <property type="evidence" value="ECO:0007669"/>
    <property type="project" value="UniProtKB-SubCell"/>
</dbReference>
<keyword evidence="4 11" id="KW-0963">Cytoplasm</keyword>
<evidence type="ECO:0000256" key="10">
    <source>
        <dbReference type="ARBA" id="ARBA00023306"/>
    </source>
</evidence>
<evidence type="ECO:0000256" key="5">
    <source>
        <dbReference type="ARBA" id="ARBA00022618"/>
    </source>
</evidence>
<dbReference type="PROSITE" id="PS51898">
    <property type="entry name" value="TYR_RECOMBINASE"/>
    <property type="match status" value="1"/>
</dbReference>
<dbReference type="InterPro" id="IPR011010">
    <property type="entry name" value="DNA_brk_join_enz"/>
</dbReference>
<dbReference type="GO" id="GO:0009037">
    <property type="term" value="F:tyrosine-based site-specific recombinase activity"/>
    <property type="evidence" value="ECO:0007669"/>
    <property type="project" value="UniProtKB-UniRule"/>
</dbReference>
<evidence type="ECO:0000259" key="13">
    <source>
        <dbReference type="PROSITE" id="PS51898"/>
    </source>
</evidence>
<dbReference type="Pfam" id="PF00589">
    <property type="entry name" value="Phage_integrase"/>
    <property type="match status" value="1"/>
</dbReference>
<accession>A0A418XKG3</accession>
<evidence type="ECO:0000256" key="12">
    <source>
        <dbReference type="SAM" id="MobiDB-lite"/>
    </source>
</evidence>
<feature type="active site" evidence="11">
    <location>
        <position position="146"/>
    </location>
</feature>
<evidence type="ECO:0000256" key="1">
    <source>
        <dbReference type="ARBA" id="ARBA00004496"/>
    </source>
</evidence>
<feature type="domain" description="Core-binding (CB)" evidence="14">
    <location>
        <begin position="1"/>
        <end position="85"/>
    </location>
</feature>
<comment type="subunit">
    <text evidence="11">Forms a cyclic heterotetrameric complex composed of two molecules of XerC and two molecules of XerD.</text>
</comment>
<dbReference type="InterPro" id="IPR004107">
    <property type="entry name" value="Integrase_SAM-like_N"/>
</dbReference>
<feature type="active site" evidence="11">
    <location>
        <position position="263"/>
    </location>
</feature>
<name>A0A418XKG3_9PSED</name>
<dbReference type="PANTHER" id="PTHR30349">
    <property type="entry name" value="PHAGE INTEGRASE-RELATED"/>
    <property type="match status" value="1"/>
</dbReference>
<keyword evidence="16" id="KW-1185">Reference proteome</keyword>
<dbReference type="AlphaFoldDB" id="A0A418XKG3"/>
<keyword evidence="8 11" id="KW-0238">DNA-binding</keyword>
<dbReference type="Proteomes" id="UP000284021">
    <property type="component" value="Unassembled WGS sequence"/>
</dbReference>
<evidence type="ECO:0000256" key="11">
    <source>
        <dbReference type="HAMAP-Rule" id="MF_01808"/>
    </source>
</evidence>
<evidence type="ECO:0000256" key="2">
    <source>
        <dbReference type="ARBA" id="ARBA00006657"/>
    </source>
</evidence>
<dbReference type="SUPFAM" id="SSF56349">
    <property type="entry name" value="DNA breaking-rejoining enzymes"/>
    <property type="match status" value="1"/>
</dbReference>
<keyword evidence="6 11" id="KW-0159">Chromosome partition</keyword>
<proteinExistence type="inferred from homology"/>
<feature type="active site" evidence="11">
    <location>
        <position position="237"/>
    </location>
</feature>
<dbReference type="SUPFAM" id="SSF47823">
    <property type="entry name" value="lambda integrase-like, N-terminal domain"/>
    <property type="match status" value="1"/>
</dbReference>
<evidence type="ECO:0000256" key="4">
    <source>
        <dbReference type="ARBA" id="ARBA00022490"/>
    </source>
</evidence>
<dbReference type="GO" id="GO:0007059">
    <property type="term" value="P:chromosome segregation"/>
    <property type="evidence" value="ECO:0007669"/>
    <property type="project" value="UniProtKB-UniRule"/>
</dbReference>
<dbReference type="InterPro" id="IPR011931">
    <property type="entry name" value="Recomb_XerC"/>
</dbReference>
<dbReference type="PROSITE" id="PS51900">
    <property type="entry name" value="CB"/>
    <property type="match status" value="1"/>
</dbReference>
<comment type="subcellular location">
    <subcellularLocation>
        <location evidence="1 11">Cytoplasm</location>
    </subcellularLocation>
</comment>
<dbReference type="InterPro" id="IPR050090">
    <property type="entry name" value="Tyrosine_recombinase_XerCD"/>
</dbReference>
<evidence type="ECO:0000313" key="16">
    <source>
        <dbReference type="Proteomes" id="UP000284021"/>
    </source>
</evidence>
<evidence type="ECO:0000256" key="7">
    <source>
        <dbReference type="ARBA" id="ARBA00022908"/>
    </source>
</evidence>
<organism evidence="15 16">
    <name type="scientific">Pseudomonas cavernicola</name>
    <dbReference type="NCBI Taxonomy" id="2320866"/>
    <lineage>
        <taxon>Bacteria</taxon>
        <taxon>Pseudomonadati</taxon>
        <taxon>Pseudomonadota</taxon>
        <taxon>Gammaproteobacteria</taxon>
        <taxon>Pseudomonadales</taxon>
        <taxon>Pseudomonadaceae</taxon>
        <taxon>Pseudomonas</taxon>
    </lineage>
</organism>
<feature type="active site" description="O-(3'-phospho-DNA)-tyrosine intermediate" evidence="11">
    <location>
        <position position="272"/>
    </location>
</feature>
<comment type="function">
    <text evidence="11">Site-specific tyrosine recombinase, which acts by catalyzing the cutting and rejoining of the recombining DNA molecules. The XerC-XerD complex is essential to convert dimers of the bacterial chromosome into monomers to permit their segregation at cell division. It also contributes to the segregational stability of plasmids.</text>
</comment>
<dbReference type="CDD" id="cd00798">
    <property type="entry name" value="INT_XerDC_C"/>
    <property type="match status" value="1"/>
</dbReference>
<comment type="similarity">
    <text evidence="2 11">Belongs to the 'phage' integrase family. XerC subfamily.</text>
</comment>
<dbReference type="NCBIfam" id="NF001399">
    <property type="entry name" value="PRK00283.1"/>
    <property type="match status" value="1"/>
</dbReference>
<keyword evidence="7 11" id="KW-0229">DNA integration</keyword>
<dbReference type="GO" id="GO:0003677">
    <property type="term" value="F:DNA binding"/>
    <property type="evidence" value="ECO:0007669"/>
    <property type="project" value="UniProtKB-UniRule"/>
</dbReference>
<keyword evidence="10 11" id="KW-0131">Cell cycle</keyword>
<dbReference type="NCBIfam" id="TIGR02224">
    <property type="entry name" value="recomb_XerC"/>
    <property type="match status" value="1"/>
</dbReference>
<protein>
    <recommendedName>
        <fullName evidence="3 11">Tyrosine recombinase XerC</fullName>
    </recommendedName>
</protein>
<dbReference type="Gene3D" id="1.10.150.130">
    <property type="match status" value="1"/>
</dbReference>
<comment type="caution">
    <text evidence="15">The sequence shown here is derived from an EMBL/GenBank/DDBJ whole genome shotgun (WGS) entry which is preliminary data.</text>
</comment>
<sequence length="346" mass="38488">MQACLDAYLEHLRSERQMSPNTLAAYRRDLLKLLELCDQQAIAEWAKLDVRSLRSFIARLHQQGLSGRSLARLLSATRGLYQFLIGQGICLHDPASGVSPPKRERRLPRTLDADRALQLLDGAVEDDFIARRDQAILELFYSSGLRLSELTGLNLQQLDLADGLVQVLGKGGKQRVLPVGRMARQALENWLPLRALANPSDGAVFISQQGRRLGPRAIQLRVRQAGVRELGQHLHPHMLRHSFASHMLESSQDLRAVQELLGHADIATTQIYTHLDFQHLAAVYDSAHPRAKRAKAGQRESVPSEDGTRQKQVKPQSLQSVNEQAEPAFNARSTSAAALALPEKTK</sequence>
<feature type="compositionally biased region" description="Polar residues" evidence="12">
    <location>
        <begin position="313"/>
        <end position="323"/>
    </location>
</feature>
<evidence type="ECO:0000259" key="14">
    <source>
        <dbReference type="PROSITE" id="PS51900"/>
    </source>
</evidence>
<reference evidence="15 16" key="1">
    <citation type="submission" date="2018-09" db="EMBL/GenBank/DDBJ databases">
        <authorList>
            <person name="Zhu H."/>
        </authorList>
    </citation>
    <scope>NUCLEOTIDE SEQUENCE [LARGE SCALE GENOMIC DNA]</scope>
    <source>
        <strain evidence="15 16">K1S02-6</strain>
    </source>
</reference>
<evidence type="ECO:0000256" key="6">
    <source>
        <dbReference type="ARBA" id="ARBA00022829"/>
    </source>
</evidence>
<evidence type="ECO:0000256" key="8">
    <source>
        <dbReference type="ARBA" id="ARBA00023125"/>
    </source>
</evidence>
<dbReference type="InterPro" id="IPR013762">
    <property type="entry name" value="Integrase-like_cat_sf"/>
</dbReference>
<feature type="active site" evidence="11">
    <location>
        <position position="170"/>
    </location>
</feature>
<dbReference type="OrthoDB" id="9801717at2"/>
<dbReference type="HAMAP" id="MF_01808">
    <property type="entry name" value="Recomb_XerC_XerD"/>
    <property type="match status" value="1"/>
</dbReference>
<dbReference type="GO" id="GO:0006313">
    <property type="term" value="P:DNA transposition"/>
    <property type="evidence" value="ECO:0007669"/>
    <property type="project" value="UniProtKB-UniRule"/>
</dbReference>
<dbReference type="InterPro" id="IPR044068">
    <property type="entry name" value="CB"/>
</dbReference>
<evidence type="ECO:0000256" key="9">
    <source>
        <dbReference type="ARBA" id="ARBA00023172"/>
    </source>
</evidence>
<evidence type="ECO:0000313" key="15">
    <source>
        <dbReference type="EMBL" id="RJG12947.1"/>
    </source>
</evidence>
<feature type="domain" description="Tyr recombinase" evidence="13">
    <location>
        <begin position="106"/>
        <end position="285"/>
    </location>
</feature>
<dbReference type="InterPro" id="IPR010998">
    <property type="entry name" value="Integrase_recombinase_N"/>
</dbReference>
<dbReference type="PANTHER" id="PTHR30349:SF81">
    <property type="entry name" value="TYROSINE RECOMBINASE XERC"/>
    <property type="match status" value="1"/>
</dbReference>
<dbReference type="InterPro" id="IPR002104">
    <property type="entry name" value="Integrase_catalytic"/>
</dbReference>
<evidence type="ECO:0000256" key="3">
    <source>
        <dbReference type="ARBA" id="ARBA00015804"/>
    </source>
</evidence>
<dbReference type="EMBL" id="QYUR01000002">
    <property type="protein sequence ID" value="RJG12947.1"/>
    <property type="molecule type" value="Genomic_DNA"/>
</dbReference>
<keyword evidence="9 11" id="KW-0233">DNA recombination</keyword>